<dbReference type="EMBL" id="KK121211">
    <property type="protein sequence ID" value="KFM79979.1"/>
    <property type="molecule type" value="Genomic_DNA"/>
</dbReference>
<organism evidence="1 2">
    <name type="scientific">Stegodyphus mimosarum</name>
    <name type="common">African social velvet spider</name>
    <dbReference type="NCBI Taxonomy" id="407821"/>
    <lineage>
        <taxon>Eukaryota</taxon>
        <taxon>Metazoa</taxon>
        <taxon>Ecdysozoa</taxon>
        <taxon>Arthropoda</taxon>
        <taxon>Chelicerata</taxon>
        <taxon>Arachnida</taxon>
        <taxon>Araneae</taxon>
        <taxon>Araneomorphae</taxon>
        <taxon>Entelegynae</taxon>
        <taxon>Eresoidea</taxon>
        <taxon>Eresidae</taxon>
        <taxon>Stegodyphus</taxon>
    </lineage>
</organism>
<gene>
    <name evidence="1" type="ORF">X975_16969</name>
</gene>
<keyword evidence="2" id="KW-1185">Reference proteome</keyword>
<feature type="non-terminal residue" evidence="1">
    <location>
        <position position="152"/>
    </location>
</feature>
<dbReference type="PANTHER" id="PTHR33053:SF24">
    <property type="entry name" value="TRANSPOSASE DOMAIN-CONTAINING PROTEIN"/>
    <property type="match status" value="1"/>
</dbReference>
<dbReference type="OMA" id="NIHALIC"/>
<dbReference type="STRING" id="407821.A0A087URJ0"/>
<dbReference type="OrthoDB" id="6437593at2759"/>
<dbReference type="PANTHER" id="PTHR33053">
    <property type="entry name" value="PROTEIN, PUTATIVE-RELATED"/>
    <property type="match status" value="1"/>
</dbReference>
<evidence type="ECO:0000313" key="1">
    <source>
        <dbReference type="EMBL" id="KFM79979.1"/>
    </source>
</evidence>
<evidence type="ECO:0000313" key="2">
    <source>
        <dbReference type="Proteomes" id="UP000054359"/>
    </source>
</evidence>
<sequence>MYRCFGKPQNSNEFLRHFVNKTKSLAHEGLLFREQIIKINIHALICDAPAKSYVLQVKGHTGYSSYTKCTIEGKYKERRICFPGEANELRSDEFKNLIYDDYHIGETSLTELPNFDLVTSVALDYMHLICLGIMRKLLNLWLSSPLTVKLGA</sequence>
<name>A0A087URJ0_STEMI</name>
<dbReference type="Proteomes" id="UP000054359">
    <property type="component" value="Unassembled WGS sequence"/>
</dbReference>
<accession>A0A087URJ0</accession>
<proteinExistence type="predicted"/>
<dbReference type="AlphaFoldDB" id="A0A087URJ0"/>
<protein>
    <submittedName>
        <fullName evidence="1">Uncharacterized protein</fullName>
    </submittedName>
</protein>
<reference evidence="1 2" key="1">
    <citation type="submission" date="2013-11" db="EMBL/GenBank/DDBJ databases">
        <title>Genome sequencing of Stegodyphus mimosarum.</title>
        <authorList>
            <person name="Bechsgaard J."/>
        </authorList>
    </citation>
    <scope>NUCLEOTIDE SEQUENCE [LARGE SCALE GENOMIC DNA]</scope>
</reference>